<dbReference type="AlphaFoldDB" id="A0A9D2RKI2"/>
<dbReference type="Gene3D" id="3.40.50.10490">
    <property type="entry name" value="Glucose-6-phosphate isomerase like protein, domain 1"/>
    <property type="match status" value="1"/>
</dbReference>
<dbReference type="InterPro" id="IPR000281">
    <property type="entry name" value="HTH_RpiR"/>
</dbReference>
<evidence type="ECO:0000313" key="4">
    <source>
        <dbReference type="Proteomes" id="UP000823889"/>
    </source>
</evidence>
<gene>
    <name evidence="3" type="ORF">H9906_08700</name>
</gene>
<organism evidence="3 4">
    <name type="scientific">Candidatus Paenalcaligenes intestinipullorum</name>
    <dbReference type="NCBI Taxonomy" id="2838718"/>
    <lineage>
        <taxon>Bacteria</taxon>
        <taxon>Pseudomonadati</taxon>
        <taxon>Pseudomonadota</taxon>
        <taxon>Betaproteobacteria</taxon>
        <taxon>Burkholderiales</taxon>
        <taxon>Alcaligenaceae</taxon>
        <taxon>Paenalcaligenes</taxon>
    </lineage>
</organism>
<reference evidence="3" key="1">
    <citation type="journal article" date="2021" name="PeerJ">
        <title>Extensive microbial diversity within the chicken gut microbiome revealed by metagenomics and culture.</title>
        <authorList>
            <person name="Gilroy R."/>
            <person name="Ravi A."/>
            <person name="Getino M."/>
            <person name="Pursley I."/>
            <person name="Horton D.L."/>
            <person name="Alikhan N.F."/>
            <person name="Baker D."/>
            <person name="Gharbi K."/>
            <person name="Hall N."/>
            <person name="Watson M."/>
            <person name="Adriaenssens E.M."/>
            <person name="Foster-Nyarko E."/>
            <person name="Jarju S."/>
            <person name="Secka A."/>
            <person name="Antonio M."/>
            <person name="Oren A."/>
            <person name="Chaudhuri R.R."/>
            <person name="La Ragione R."/>
            <person name="Hildebrand F."/>
            <person name="Pallen M.J."/>
        </authorList>
    </citation>
    <scope>NUCLEOTIDE SEQUENCE</scope>
    <source>
        <strain evidence="3">9264</strain>
    </source>
</reference>
<dbReference type="InterPro" id="IPR036388">
    <property type="entry name" value="WH-like_DNA-bd_sf"/>
</dbReference>
<sequence>MTEPKSFVKRVRDQLEQLSPTERRLADFTLDFPGDLAGYTASELAALTHVSNATVTRFVRRLGYNSYDHARKHIRSEREAGSPLLLAEVKHSTTDEGLQAQLQQAIRNLNQSFNRWSPELLGQLAKQMLEARKLWLIGYRSNHALATYLRWQLLQIAPHAQVIPGPGETLAEHFAGLGAEDMVIVFALRRRVQRTHQLVTQAAKQQAKVLFITDQHNHNHPQATWSMRCDVQSPGVLDNHVSVIALCHLLATYTMQAAGAAGRRHLGSVEAQHDVFNELEEPPQG</sequence>
<feature type="domain" description="HTH rpiR-type" evidence="2">
    <location>
        <begin position="5"/>
        <end position="81"/>
    </location>
</feature>
<evidence type="ECO:0000313" key="3">
    <source>
        <dbReference type="EMBL" id="HJD45086.1"/>
    </source>
</evidence>
<accession>A0A9D2RKI2</accession>
<dbReference type="SUPFAM" id="SSF53697">
    <property type="entry name" value="SIS domain"/>
    <property type="match status" value="1"/>
</dbReference>
<dbReference type="SUPFAM" id="SSF46689">
    <property type="entry name" value="Homeodomain-like"/>
    <property type="match status" value="1"/>
</dbReference>
<dbReference type="PROSITE" id="PS51071">
    <property type="entry name" value="HTH_RPIR"/>
    <property type="match status" value="1"/>
</dbReference>
<dbReference type="InterPro" id="IPR047640">
    <property type="entry name" value="RpiR-like"/>
</dbReference>
<dbReference type="GO" id="GO:0097367">
    <property type="term" value="F:carbohydrate derivative binding"/>
    <property type="evidence" value="ECO:0007669"/>
    <property type="project" value="InterPro"/>
</dbReference>
<evidence type="ECO:0000259" key="2">
    <source>
        <dbReference type="PROSITE" id="PS51071"/>
    </source>
</evidence>
<keyword evidence="1" id="KW-0324">Glycolysis</keyword>
<dbReference type="Pfam" id="PF01380">
    <property type="entry name" value="SIS"/>
    <property type="match status" value="1"/>
</dbReference>
<comment type="caution">
    <text evidence="3">The sequence shown here is derived from an EMBL/GenBank/DDBJ whole genome shotgun (WGS) entry which is preliminary data.</text>
</comment>
<protein>
    <submittedName>
        <fullName evidence="3">MurR/RpiR family transcriptional regulator</fullName>
    </submittedName>
</protein>
<proteinExistence type="predicted"/>
<dbReference type="Pfam" id="PF01418">
    <property type="entry name" value="HTH_6"/>
    <property type="match status" value="1"/>
</dbReference>
<evidence type="ECO:0000256" key="1">
    <source>
        <dbReference type="ARBA" id="ARBA00023152"/>
    </source>
</evidence>
<dbReference type="PANTHER" id="PTHR30514:SF18">
    <property type="entry name" value="RPIR-FAMILY TRANSCRIPTIONAL REGULATOR"/>
    <property type="match status" value="1"/>
</dbReference>
<name>A0A9D2RKI2_9BURK</name>
<dbReference type="GO" id="GO:0006096">
    <property type="term" value="P:glycolytic process"/>
    <property type="evidence" value="ECO:0007669"/>
    <property type="project" value="UniProtKB-KW"/>
</dbReference>
<dbReference type="Proteomes" id="UP000823889">
    <property type="component" value="Unassembled WGS sequence"/>
</dbReference>
<dbReference type="EMBL" id="DWUQ01000182">
    <property type="protein sequence ID" value="HJD45086.1"/>
    <property type="molecule type" value="Genomic_DNA"/>
</dbReference>
<dbReference type="GO" id="GO:0003700">
    <property type="term" value="F:DNA-binding transcription factor activity"/>
    <property type="evidence" value="ECO:0007669"/>
    <property type="project" value="InterPro"/>
</dbReference>
<dbReference type="PANTHER" id="PTHR30514">
    <property type="entry name" value="GLUCOKINASE"/>
    <property type="match status" value="1"/>
</dbReference>
<reference evidence="3" key="2">
    <citation type="submission" date="2021-04" db="EMBL/GenBank/DDBJ databases">
        <authorList>
            <person name="Gilroy R."/>
        </authorList>
    </citation>
    <scope>NUCLEOTIDE SEQUENCE</scope>
    <source>
        <strain evidence="3">9264</strain>
    </source>
</reference>
<dbReference type="InterPro" id="IPR001347">
    <property type="entry name" value="SIS_dom"/>
</dbReference>
<dbReference type="GO" id="GO:0003677">
    <property type="term" value="F:DNA binding"/>
    <property type="evidence" value="ECO:0007669"/>
    <property type="project" value="InterPro"/>
</dbReference>
<dbReference type="InterPro" id="IPR046348">
    <property type="entry name" value="SIS_dom_sf"/>
</dbReference>
<dbReference type="InterPro" id="IPR009057">
    <property type="entry name" value="Homeodomain-like_sf"/>
</dbReference>
<dbReference type="Gene3D" id="1.10.10.10">
    <property type="entry name" value="Winged helix-like DNA-binding domain superfamily/Winged helix DNA-binding domain"/>
    <property type="match status" value="1"/>
</dbReference>